<name>A0A1V2TEN8_9NOCA</name>
<comment type="caution">
    <text evidence="2">The sequence shown here is derived from an EMBL/GenBank/DDBJ whole genome shotgun (WGS) entry which is preliminary data.</text>
</comment>
<keyword evidence="1" id="KW-0472">Membrane</keyword>
<sequence length="100" mass="10696">MRAAVTAISGSGAAVAGLVAVLAVFSAFDMSPRGPWDDDVLLAIEVAAWLGVLFALLSTVLLILPAALRWLRWWWLLPPVMVLLAAIGRLAWVAWAYPVG</sequence>
<organism evidence="2 3">
    <name type="scientific">Nocardia donostiensis</name>
    <dbReference type="NCBI Taxonomy" id="1538463"/>
    <lineage>
        <taxon>Bacteria</taxon>
        <taxon>Bacillati</taxon>
        <taxon>Actinomycetota</taxon>
        <taxon>Actinomycetes</taxon>
        <taxon>Mycobacteriales</taxon>
        <taxon>Nocardiaceae</taxon>
        <taxon>Nocardia</taxon>
    </lineage>
</organism>
<protein>
    <submittedName>
        <fullName evidence="2">Uncharacterized protein</fullName>
    </submittedName>
</protein>
<feature type="transmembrane region" description="Helical" evidence="1">
    <location>
        <begin position="76"/>
        <end position="97"/>
    </location>
</feature>
<dbReference type="EMBL" id="MUMY01000012">
    <property type="protein sequence ID" value="ONM47965.1"/>
    <property type="molecule type" value="Genomic_DNA"/>
</dbReference>
<gene>
    <name evidence="2" type="ORF">B0T46_15130</name>
</gene>
<proteinExistence type="predicted"/>
<feature type="transmembrane region" description="Helical" evidence="1">
    <location>
        <begin position="7"/>
        <end position="28"/>
    </location>
</feature>
<evidence type="ECO:0000313" key="2">
    <source>
        <dbReference type="EMBL" id="ONM47965.1"/>
    </source>
</evidence>
<keyword evidence="1" id="KW-1133">Transmembrane helix</keyword>
<reference evidence="2 3" key="1">
    <citation type="journal article" date="2016" name="Antonie Van Leeuwenhoek">
        <title>Nocardia donostiensis sp. nov., isolated from human respiratory specimens.</title>
        <authorList>
            <person name="Ercibengoa M."/>
            <person name="Bell M."/>
            <person name="Marimon J.M."/>
            <person name="Humrighouse B."/>
            <person name="Klenk H.P."/>
            <person name="Potter G."/>
            <person name="Perez-Trallero E."/>
        </authorList>
    </citation>
    <scope>NUCLEOTIDE SEQUENCE [LARGE SCALE GENOMIC DNA]</scope>
    <source>
        <strain evidence="2 3">X1655</strain>
    </source>
</reference>
<keyword evidence="3" id="KW-1185">Reference proteome</keyword>
<evidence type="ECO:0000313" key="3">
    <source>
        <dbReference type="Proteomes" id="UP000188836"/>
    </source>
</evidence>
<dbReference type="AlphaFoldDB" id="A0A1V2TEN8"/>
<keyword evidence="1" id="KW-0812">Transmembrane</keyword>
<evidence type="ECO:0000256" key="1">
    <source>
        <dbReference type="SAM" id="Phobius"/>
    </source>
</evidence>
<accession>A0A1V2TEN8</accession>
<dbReference type="Proteomes" id="UP000188836">
    <property type="component" value="Unassembled WGS sequence"/>
</dbReference>
<feature type="transmembrane region" description="Helical" evidence="1">
    <location>
        <begin position="40"/>
        <end position="64"/>
    </location>
</feature>
<dbReference type="RefSeq" id="WP_077117622.1">
    <property type="nucleotide sequence ID" value="NZ_LOKT01000016.1"/>
</dbReference>